<organism evidence="1 2">
    <name type="scientific">Pricia antarctica</name>
    <dbReference type="NCBI Taxonomy" id="641691"/>
    <lineage>
        <taxon>Bacteria</taxon>
        <taxon>Pseudomonadati</taxon>
        <taxon>Bacteroidota</taxon>
        <taxon>Flavobacteriia</taxon>
        <taxon>Flavobacteriales</taxon>
        <taxon>Flavobacteriaceae</taxon>
        <taxon>Pricia</taxon>
    </lineage>
</organism>
<protein>
    <recommendedName>
        <fullName evidence="3">Deoxyuridine 5'-triphosphate nucleotidohydrolase</fullName>
    </recommendedName>
</protein>
<dbReference type="RefSeq" id="WP_245726423.1">
    <property type="nucleotide sequence ID" value="NZ_FNAO01000001.1"/>
</dbReference>
<dbReference type="Pfam" id="PF14125">
    <property type="entry name" value="DUF4292"/>
    <property type="match status" value="1"/>
</dbReference>
<proteinExistence type="predicted"/>
<dbReference type="EMBL" id="FNAO01000001">
    <property type="protein sequence ID" value="SDD70514.1"/>
    <property type="molecule type" value="Genomic_DNA"/>
</dbReference>
<accession>A0A1G6WXI1</accession>
<dbReference type="STRING" id="641691.SAMN05421636_101460"/>
<dbReference type="InterPro" id="IPR025634">
    <property type="entry name" value="DUF4292"/>
</dbReference>
<keyword evidence="2" id="KW-1185">Reference proteome</keyword>
<dbReference type="AlphaFoldDB" id="A0A1G6WXI1"/>
<evidence type="ECO:0000313" key="1">
    <source>
        <dbReference type="EMBL" id="SDD70514.1"/>
    </source>
</evidence>
<name>A0A1G6WXI1_9FLAO</name>
<dbReference type="PROSITE" id="PS51257">
    <property type="entry name" value="PROKAR_LIPOPROTEIN"/>
    <property type="match status" value="1"/>
</dbReference>
<gene>
    <name evidence="1" type="ORF">SAMN05421636_101460</name>
</gene>
<dbReference type="Gene3D" id="2.50.20.10">
    <property type="entry name" value="Lipoprotein localisation LolA/LolB/LppX"/>
    <property type="match status" value="1"/>
</dbReference>
<reference evidence="1 2" key="1">
    <citation type="submission" date="2016-10" db="EMBL/GenBank/DDBJ databases">
        <authorList>
            <person name="de Groot N.N."/>
        </authorList>
    </citation>
    <scope>NUCLEOTIDE SEQUENCE [LARGE SCALE GENOMIC DNA]</scope>
    <source>
        <strain evidence="1 2">DSM 23421</strain>
    </source>
</reference>
<evidence type="ECO:0000313" key="2">
    <source>
        <dbReference type="Proteomes" id="UP000199109"/>
    </source>
</evidence>
<dbReference type="Proteomes" id="UP000199109">
    <property type="component" value="Unassembled WGS sequence"/>
</dbReference>
<evidence type="ECO:0008006" key="3">
    <source>
        <dbReference type="Google" id="ProtNLM"/>
    </source>
</evidence>
<sequence length="266" mass="30627">MMHIIFRSFPRYIAIIAFAMLAFSCKSKKVVTDGTLDENLSAKAIIRTHYDNALDFKTLSGKMRIDYSDGEDSQGVAVSLRMEKDKAIWISAPFGVVKAYITPGRVTFYNKLQKEYFNGDFAYLSKFVGIELDFEQVQNLLLGEALLDLKAAKYDASITGVNYQLKPKKALELFKVLFEIEPKNYRMASQQLSQPLKKRLLQINYTDYQKINKWVLPQKIAVAAIEKDKRSIIDIEYRNIEFDRPLSFPYEIPNGFDEIKLKDDAL</sequence>